<comment type="caution">
    <text evidence="7">The sequence shown here is derived from an EMBL/GenBank/DDBJ whole genome shotgun (WGS) entry which is preliminary data.</text>
</comment>
<organism evidence="7 8">
    <name type="scientific">Fimbriiglobus ruber</name>
    <dbReference type="NCBI Taxonomy" id="1908690"/>
    <lineage>
        <taxon>Bacteria</taxon>
        <taxon>Pseudomonadati</taxon>
        <taxon>Planctomycetota</taxon>
        <taxon>Planctomycetia</taxon>
        <taxon>Gemmatales</taxon>
        <taxon>Gemmataceae</taxon>
        <taxon>Fimbriiglobus</taxon>
    </lineage>
</organism>
<evidence type="ECO:0000256" key="5">
    <source>
        <dbReference type="ARBA" id="ARBA00023136"/>
    </source>
</evidence>
<dbReference type="InterPro" id="IPR000537">
    <property type="entry name" value="UbiA_prenyltransferase"/>
</dbReference>
<evidence type="ECO:0000313" key="8">
    <source>
        <dbReference type="Proteomes" id="UP000214646"/>
    </source>
</evidence>
<evidence type="ECO:0000256" key="2">
    <source>
        <dbReference type="ARBA" id="ARBA00022475"/>
    </source>
</evidence>
<evidence type="ECO:0000256" key="4">
    <source>
        <dbReference type="ARBA" id="ARBA00022989"/>
    </source>
</evidence>
<comment type="subcellular location">
    <subcellularLocation>
        <location evidence="1">Membrane</location>
        <topology evidence="1">Multi-pass membrane protein</topology>
    </subcellularLocation>
</comment>
<feature type="transmembrane region" description="Helical" evidence="6">
    <location>
        <begin position="42"/>
        <end position="63"/>
    </location>
</feature>
<sequence>MKYPKLHTYAQLLRLPNVFTAFADICMAAAATGLLVDRPGTFALVLLASGCLYLGGMVSNDFFDRAEDARLRPFRPIPSGRVSPRRALAVAVALLAAGFVLALIASEGMFVAGGWPTPALVAAGLIVAIVLYNRWLKHTPIGPIGMGLCRFLNVLLGVSAAGVGAVSDELAFHLAGVVGLYIVGVTWFARTEEAESNRLQLRLAAGVMALAAFAALMVPGHFGEGKAPTPMYFSYLVVAFGFVVGVPLVRAIRQPSPKLVQAAVKQSIFGLVLLDAALAVAFVGWPGLTIILLLLPATWLGKWVYST</sequence>
<dbReference type="Proteomes" id="UP000214646">
    <property type="component" value="Unassembled WGS sequence"/>
</dbReference>
<dbReference type="PANTHER" id="PTHR42723">
    <property type="entry name" value="CHLOROPHYLL SYNTHASE"/>
    <property type="match status" value="1"/>
</dbReference>
<evidence type="ECO:0008006" key="9">
    <source>
        <dbReference type="Google" id="ProtNLM"/>
    </source>
</evidence>
<dbReference type="GO" id="GO:0016765">
    <property type="term" value="F:transferase activity, transferring alkyl or aryl (other than methyl) groups"/>
    <property type="evidence" value="ECO:0007669"/>
    <property type="project" value="InterPro"/>
</dbReference>
<evidence type="ECO:0000256" key="3">
    <source>
        <dbReference type="ARBA" id="ARBA00022692"/>
    </source>
</evidence>
<keyword evidence="8" id="KW-1185">Reference proteome</keyword>
<dbReference type="PANTHER" id="PTHR42723:SF1">
    <property type="entry name" value="CHLOROPHYLL SYNTHASE, CHLOROPLASTIC"/>
    <property type="match status" value="1"/>
</dbReference>
<dbReference type="CDD" id="cd13964">
    <property type="entry name" value="PT_UbiA_1"/>
    <property type="match status" value="1"/>
</dbReference>
<dbReference type="InterPro" id="IPR044878">
    <property type="entry name" value="UbiA_sf"/>
</dbReference>
<name>A0A225DP10_9BACT</name>
<gene>
    <name evidence="7" type="ORF">FRUB_05237</name>
</gene>
<feature type="transmembrane region" description="Helical" evidence="6">
    <location>
        <begin position="170"/>
        <end position="189"/>
    </location>
</feature>
<dbReference type="RefSeq" id="WP_088256256.1">
    <property type="nucleotide sequence ID" value="NZ_NIDE01000008.1"/>
</dbReference>
<feature type="transmembrane region" description="Helical" evidence="6">
    <location>
        <begin position="272"/>
        <end position="295"/>
    </location>
</feature>
<keyword evidence="4 6" id="KW-1133">Transmembrane helix</keyword>
<dbReference type="Pfam" id="PF01040">
    <property type="entry name" value="UbiA"/>
    <property type="match status" value="1"/>
</dbReference>
<feature type="transmembrane region" description="Helical" evidence="6">
    <location>
        <begin position="232"/>
        <end position="252"/>
    </location>
</feature>
<dbReference type="GO" id="GO:0016020">
    <property type="term" value="C:membrane"/>
    <property type="evidence" value="ECO:0007669"/>
    <property type="project" value="UniProtKB-SubCell"/>
</dbReference>
<reference evidence="8" key="1">
    <citation type="submission" date="2017-06" db="EMBL/GenBank/DDBJ databases">
        <title>Genome analysis of Fimbriiglobus ruber SP5, the first member of the order Planctomycetales with confirmed chitinolytic capability.</title>
        <authorList>
            <person name="Ravin N.V."/>
            <person name="Rakitin A.L."/>
            <person name="Ivanova A.A."/>
            <person name="Beletsky A.V."/>
            <person name="Kulichevskaya I.S."/>
            <person name="Mardanov A.V."/>
            <person name="Dedysh S.N."/>
        </authorList>
    </citation>
    <scope>NUCLEOTIDE SEQUENCE [LARGE SCALE GENOMIC DNA]</scope>
    <source>
        <strain evidence="8">SP5</strain>
    </source>
</reference>
<evidence type="ECO:0000256" key="6">
    <source>
        <dbReference type="SAM" id="Phobius"/>
    </source>
</evidence>
<protein>
    <recommendedName>
        <fullName evidence="9">Prenyltransferase</fullName>
    </recommendedName>
</protein>
<dbReference type="Gene3D" id="1.10.357.140">
    <property type="entry name" value="UbiA prenyltransferase"/>
    <property type="match status" value="1"/>
</dbReference>
<dbReference type="AlphaFoldDB" id="A0A225DP10"/>
<dbReference type="EMBL" id="NIDE01000008">
    <property type="protein sequence ID" value="OWK40318.1"/>
    <property type="molecule type" value="Genomic_DNA"/>
</dbReference>
<keyword evidence="3 6" id="KW-0812">Transmembrane</keyword>
<dbReference type="OrthoDB" id="2908954at2"/>
<evidence type="ECO:0000313" key="7">
    <source>
        <dbReference type="EMBL" id="OWK40318.1"/>
    </source>
</evidence>
<keyword evidence="5 6" id="KW-0472">Membrane</keyword>
<feature type="transmembrane region" description="Helical" evidence="6">
    <location>
        <begin position="110"/>
        <end position="132"/>
    </location>
</feature>
<proteinExistence type="predicted"/>
<feature type="transmembrane region" description="Helical" evidence="6">
    <location>
        <begin position="12"/>
        <end position="36"/>
    </location>
</feature>
<feature type="transmembrane region" description="Helical" evidence="6">
    <location>
        <begin position="201"/>
        <end position="220"/>
    </location>
</feature>
<feature type="transmembrane region" description="Helical" evidence="6">
    <location>
        <begin position="144"/>
        <end position="164"/>
    </location>
</feature>
<accession>A0A225DP10</accession>
<keyword evidence="2" id="KW-1003">Cell membrane</keyword>
<feature type="transmembrane region" description="Helical" evidence="6">
    <location>
        <begin position="84"/>
        <end position="104"/>
    </location>
</feature>
<evidence type="ECO:0000256" key="1">
    <source>
        <dbReference type="ARBA" id="ARBA00004141"/>
    </source>
</evidence>
<dbReference type="InterPro" id="IPR050475">
    <property type="entry name" value="Prenyltransferase_related"/>
</dbReference>